<dbReference type="InterPro" id="IPR036259">
    <property type="entry name" value="MFS_trans_sf"/>
</dbReference>
<dbReference type="CTD" id="25341906"/>
<feature type="transmembrane region" description="Helical" evidence="2">
    <location>
        <begin position="669"/>
        <end position="692"/>
    </location>
</feature>
<feature type="transmembrane region" description="Helical" evidence="2">
    <location>
        <begin position="514"/>
        <end position="532"/>
    </location>
</feature>
<dbReference type="Proteomes" id="UP000053676">
    <property type="component" value="Unassembled WGS sequence"/>
</dbReference>
<gene>
    <name evidence="4" type="ORF">NECAME_01866</name>
</gene>
<dbReference type="InterPro" id="IPR011701">
    <property type="entry name" value="MFS"/>
</dbReference>
<feature type="transmembrane region" description="Helical" evidence="2">
    <location>
        <begin position="403"/>
        <end position="427"/>
    </location>
</feature>
<dbReference type="PROSITE" id="PS50850">
    <property type="entry name" value="MFS"/>
    <property type="match status" value="1"/>
</dbReference>
<dbReference type="KEGG" id="nai:NECAME_01866"/>
<dbReference type="Pfam" id="PF07690">
    <property type="entry name" value="MFS_1"/>
    <property type="match status" value="2"/>
</dbReference>
<feature type="transmembrane region" description="Helical" evidence="2">
    <location>
        <begin position="739"/>
        <end position="760"/>
    </location>
</feature>
<dbReference type="GO" id="GO:0022857">
    <property type="term" value="F:transmembrane transporter activity"/>
    <property type="evidence" value="ECO:0007669"/>
    <property type="project" value="InterPro"/>
</dbReference>
<accession>W2TPX2</accession>
<feature type="transmembrane region" description="Helical" evidence="2">
    <location>
        <begin position="48"/>
        <end position="68"/>
    </location>
</feature>
<dbReference type="PANTHER" id="PTHR45757">
    <property type="entry name" value="PROTEIN CBG23364-RELATED"/>
    <property type="match status" value="1"/>
</dbReference>
<sequence length="863" mass="98073">MTVFFQTSACSVDYTTAEKTAIMWAVSIGTIIGTFPLNYFYTKYGARWPFFIAGVMSSVSTVLIPKAAMFDLRVLLILRFIQLCNTRFGWPSAFYFHALFGALMFLFWALYYRDDPQFCPIISEKELHRIQEGKTLAHIQRDSFVPYKELLKNKVVLVVWFNAFVSLVTLTLLITYAPLYFHEVLGFSILETGTKFTLRQKNYRLLFRYSRLNFFCHSPPHKNCRWSYRSLFRIISERGRMWLFNTISVGMTGVFCTLIGIFPNDWGKTGVVLFTLATTFIGLNTGGYYKCGTLCARQYAHVVLTVIQFMKCVGLFVAPGVHGIFVQDESRYDQWRYVFWIHGILLIIANFIFLPIASNKPASFTNITRLTKNYGSLSESNKSNVIYVNPLSCLLCWNGFRHLILVLGFICLVSVNSNHIIINFTFICMARPLRGNVDVTSNNNTSETILDYTPTEKSAIIWAVAVGTIVGTFPINYFYTKYGARWPYFVAGMMTSISTALIPVAAFFDLKMLLFMRFVQGLAYAANFGAIGTMCVRWAPLSEVGFFISVLTSFTPVSSVITNPLSGWLCNTSGGWPLAFYTHAAFCFIMFLLWIISYRDDPQYHPSVSTKELAKIQKNKTKAHIERDSFVPYKELLQNKIIWIVWFNAFVEMVGLTIVLTYAPLYFHLILGYEVGTTGTLVSLSAVIHLPVKFSGGIISDRLRSVSERYKMWIFNTISVGIAGIFCLLIGIFPANWGIMGVLMFTLTNTCMALNTGGFYRCGTLCARQYAHVVLTVIQFMKCVSLFVAPGLVAIFVHDENRYDQWRYVFWLNGVALIIANFMFYPIASDQPASFTNITRESVKAARKSKEENADAEELSDKF</sequence>
<evidence type="ECO:0000313" key="5">
    <source>
        <dbReference type="Proteomes" id="UP000053676"/>
    </source>
</evidence>
<dbReference type="OMA" id="YEVEMEY"/>
<dbReference type="Gene3D" id="1.20.1250.20">
    <property type="entry name" value="MFS general substrate transporter like domains"/>
    <property type="match status" value="4"/>
</dbReference>
<dbReference type="EMBL" id="KI658313">
    <property type="protein sequence ID" value="ETN83067.1"/>
    <property type="molecule type" value="Genomic_DNA"/>
</dbReference>
<dbReference type="PANTHER" id="PTHR45757:SF17">
    <property type="entry name" value="MAJOR FACILITATOR SUPERFAMILY (MFS) PROFILE DOMAIN-CONTAINING PROTEIN"/>
    <property type="match status" value="1"/>
</dbReference>
<organism evidence="4 5">
    <name type="scientific">Necator americanus</name>
    <name type="common">Human hookworm</name>
    <dbReference type="NCBI Taxonomy" id="51031"/>
    <lineage>
        <taxon>Eukaryota</taxon>
        <taxon>Metazoa</taxon>
        <taxon>Ecdysozoa</taxon>
        <taxon>Nematoda</taxon>
        <taxon>Chromadorea</taxon>
        <taxon>Rhabditida</taxon>
        <taxon>Rhabditina</taxon>
        <taxon>Rhabditomorpha</taxon>
        <taxon>Strongyloidea</taxon>
        <taxon>Ancylostomatidae</taxon>
        <taxon>Bunostominae</taxon>
        <taxon>Necator</taxon>
    </lineage>
</organism>
<feature type="transmembrane region" description="Helical" evidence="2">
    <location>
        <begin position="772"/>
        <end position="796"/>
    </location>
</feature>
<protein>
    <recommendedName>
        <fullName evidence="3">Major facilitator superfamily (MFS) profile domain-containing protein</fullName>
    </recommendedName>
</protein>
<dbReference type="GO" id="GO:0016020">
    <property type="term" value="C:membrane"/>
    <property type="evidence" value="ECO:0007669"/>
    <property type="project" value="UniProtKB-SubCell"/>
</dbReference>
<feature type="transmembrane region" description="Helical" evidence="2">
    <location>
        <begin position="578"/>
        <end position="596"/>
    </location>
</feature>
<feature type="transmembrane region" description="Helical" evidence="2">
    <location>
        <begin position="301"/>
        <end position="325"/>
    </location>
</feature>
<keyword evidence="5" id="KW-1185">Reference proteome</keyword>
<keyword evidence="2" id="KW-0472">Membrane</keyword>
<dbReference type="OrthoDB" id="2985014at2759"/>
<feature type="transmembrane region" description="Helical" evidence="2">
    <location>
        <begin position="641"/>
        <end position="663"/>
    </location>
</feature>
<feature type="domain" description="Major facilitator superfamily (MFS) profile" evidence="3">
    <location>
        <begin position="403"/>
        <end position="832"/>
    </location>
</feature>
<feature type="transmembrane region" description="Helical" evidence="2">
    <location>
        <begin position="337"/>
        <end position="357"/>
    </location>
</feature>
<dbReference type="AlphaFoldDB" id="W2TPX2"/>
<feature type="transmembrane region" description="Helical" evidence="2">
    <location>
        <begin position="88"/>
        <end position="111"/>
    </location>
</feature>
<name>W2TPX2_NECAM</name>
<evidence type="ECO:0000256" key="1">
    <source>
        <dbReference type="ARBA" id="ARBA00004141"/>
    </source>
</evidence>
<keyword evidence="2" id="KW-1133">Transmembrane helix</keyword>
<feature type="transmembrane region" description="Helical" evidence="2">
    <location>
        <begin position="242"/>
        <end position="263"/>
    </location>
</feature>
<dbReference type="SUPFAM" id="SSF103473">
    <property type="entry name" value="MFS general substrate transporter"/>
    <property type="match status" value="2"/>
</dbReference>
<keyword evidence="2" id="KW-0812">Transmembrane</keyword>
<feature type="transmembrane region" description="Helical" evidence="2">
    <location>
        <begin position="155"/>
        <end position="174"/>
    </location>
</feature>
<proteinExistence type="predicted"/>
<feature type="transmembrane region" description="Helical" evidence="2">
    <location>
        <begin position="459"/>
        <end position="479"/>
    </location>
</feature>
<evidence type="ECO:0000259" key="3">
    <source>
        <dbReference type="PROSITE" id="PS50850"/>
    </source>
</evidence>
<evidence type="ECO:0000313" key="4">
    <source>
        <dbReference type="EMBL" id="ETN83067.1"/>
    </source>
</evidence>
<feature type="transmembrane region" description="Helical" evidence="2">
    <location>
        <begin position="544"/>
        <end position="566"/>
    </location>
</feature>
<dbReference type="GeneID" id="25341906"/>
<feature type="transmembrane region" description="Helical" evidence="2">
    <location>
        <begin position="486"/>
        <end position="508"/>
    </location>
</feature>
<feature type="transmembrane region" description="Helical" evidence="2">
    <location>
        <begin position="21"/>
        <end position="41"/>
    </location>
</feature>
<feature type="transmembrane region" description="Helical" evidence="2">
    <location>
        <begin position="269"/>
        <end position="289"/>
    </location>
</feature>
<feature type="transmembrane region" description="Helical" evidence="2">
    <location>
        <begin position="808"/>
        <end position="828"/>
    </location>
</feature>
<dbReference type="STRING" id="51031.W2TPX2"/>
<reference evidence="5" key="1">
    <citation type="journal article" date="2014" name="Nat. Genet.">
        <title>Genome of the human hookworm Necator americanus.</title>
        <authorList>
            <person name="Tang Y.T."/>
            <person name="Gao X."/>
            <person name="Rosa B.A."/>
            <person name="Abubucker S."/>
            <person name="Hallsworth-Pepin K."/>
            <person name="Martin J."/>
            <person name="Tyagi R."/>
            <person name="Heizer E."/>
            <person name="Zhang X."/>
            <person name="Bhonagiri-Palsikar V."/>
            <person name="Minx P."/>
            <person name="Warren W.C."/>
            <person name="Wang Q."/>
            <person name="Zhan B."/>
            <person name="Hotez P.J."/>
            <person name="Sternberg P.W."/>
            <person name="Dougall A."/>
            <person name="Gaze S.T."/>
            <person name="Mulvenna J."/>
            <person name="Sotillo J."/>
            <person name="Ranganathan S."/>
            <person name="Rabelo E.M."/>
            <person name="Wilson R.K."/>
            <person name="Felgner P.L."/>
            <person name="Bethony J."/>
            <person name="Hawdon J.M."/>
            <person name="Gasser R.B."/>
            <person name="Loukas A."/>
            <person name="Mitreva M."/>
        </authorList>
    </citation>
    <scope>NUCLEOTIDE SEQUENCE [LARGE SCALE GENOMIC DNA]</scope>
</reference>
<feature type="transmembrane region" description="Helical" evidence="2">
    <location>
        <begin position="713"/>
        <end position="733"/>
    </location>
</feature>
<dbReference type="InterPro" id="IPR020846">
    <property type="entry name" value="MFS_dom"/>
</dbReference>
<comment type="subcellular location">
    <subcellularLocation>
        <location evidence="1">Membrane</location>
        <topology evidence="1">Multi-pass membrane protein</topology>
    </subcellularLocation>
</comment>
<evidence type="ECO:0000256" key="2">
    <source>
        <dbReference type="SAM" id="Phobius"/>
    </source>
</evidence>